<dbReference type="KEGG" id="hir:HETIRDRAFT_309807"/>
<keyword evidence="2" id="KW-1185">Reference proteome</keyword>
<dbReference type="OrthoDB" id="2416294at2759"/>
<dbReference type="Proteomes" id="UP000030671">
    <property type="component" value="Unassembled WGS sequence"/>
</dbReference>
<name>W4KIT2_HETIT</name>
<protein>
    <submittedName>
        <fullName evidence="1">Uncharacterized protein</fullName>
    </submittedName>
</protein>
<dbReference type="EMBL" id="KI925455">
    <property type="protein sequence ID" value="ETW85619.1"/>
    <property type="molecule type" value="Genomic_DNA"/>
</dbReference>
<reference evidence="1 2" key="1">
    <citation type="journal article" date="2012" name="New Phytol.">
        <title>Insight into trade-off between wood decay and parasitism from the genome of a fungal forest pathogen.</title>
        <authorList>
            <person name="Olson A."/>
            <person name="Aerts A."/>
            <person name="Asiegbu F."/>
            <person name="Belbahri L."/>
            <person name="Bouzid O."/>
            <person name="Broberg A."/>
            <person name="Canback B."/>
            <person name="Coutinho P.M."/>
            <person name="Cullen D."/>
            <person name="Dalman K."/>
            <person name="Deflorio G."/>
            <person name="van Diepen L.T."/>
            <person name="Dunand C."/>
            <person name="Duplessis S."/>
            <person name="Durling M."/>
            <person name="Gonthier P."/>
            <person name="Grimwood J."/>
            <person name="Fossdal C.G."/>
            <person name="Hansson D."/>
            <person name="Henrissat B."/>
            <person name="Hietala A."/>
            <person name="Himmelstrand K."/>
            <person name="Hoffmeister D."/>
            <person name="Hogberg N."/>
            <person name="James T.Y."/>
            <person name="Karlsson M."/>
            <person name="Kohler A."/>
            <person name="Kues U."/>
            <person name="Lee Y.H."/>
            <person name="Lin Y.C."/>
            <person name="Lind M."/>
            <person name="Lindquist E."/>
            <person name="Lombard V."/>
            <person name="Lucas S."/>
            <person name="Lunden K."/>
            <person name="Morin E."/>
            <person name="Murat C."/>
            <person name="Park J."/>
            <person name="Raffaello T."/>
            <person name="Rouze P."/>
            <person name="Salamov A."/>
            <person name="Schmutz J."/>
            <person name="Solheim H."/>
            <person name="Stahlberg J."/>
            <person name="Velez H."/>
            <person name="de Vries R.P."/>
            <person name="Wiebenga A."/>
            <person name="Woodward S."/>
            <person name="Yakovlev I."/>
            <person name="Garbelotto M."/>
            <person name="Martin F."/>
            <person name="Grigoriev I.V."/>
            <person name="Stenlid J."/>
        </authorList>
    </citation>
    <scope>NUCLEOTIDE SEQUENCE [LARGE SCALE GENOMIC DNA]</scope>
    <source>
        <strain evidence="1 2">TC 32-1</strain>
    </source>
</reference>
<dbReference type="InParanoid" id="W4KIT2"/>
<proteinExistence type="predicted"/>
<dbReference type="AlphaFoldDB" id="W4KIT2"/>
<dbReference type="GeneID" id="20669719"/>
<dbReference type="RefSeq" id="XP_009542459.1">
    <property type="nucleotide sequence ID" value="XM_009544164.1"/>
</dbReference>
<evidence type="ECO:0000313" key="1">
    <source>
        <dbReference type="EMBL" id="ETW85619.1"/>
    </source>
</evidence>
<gene>
    <name evidence="1" type="ORF">HETIRDRAFT_309807</name>
</gene>
<organism evidence="1 2">
    <name type="scientific">Heterobasidion irregulare (strain TC 32-1)</name>
    <dbReference type="NCBI Taxonomy" id="747525"/>
    <lineage>
        <taxon>Eukaryota</taxon>
        <taxon>Fungi</taxon>
        <taxon>Dikarya</taxon>
        <taxon>Basidiomycota</taxon>
        <taxon>Agaricomycotina</taxon>
        <taxon>Agaricomycetes</taxon>
        <taxon>Russulales</taxon>
        <taxon>Bondarzewiaceae</taxon>
        <taxon>Heterobasidion</taxon>
        <taxon>Heterobasidion annosum species complex</taxon>
    </lineage>
</organism>
<sequence length="54" mass="6341">FKCIPSAYGCYCHCLLYNKPNFAAIESLLKIHCRSYKFQVVFLPKFHCELNPIK</sequence>
<dbReference type="STRING" id="747525.W4KIT2"/>
<evidence type="ECO:0000313" key="2">
    <source>
        <dbReference type="Proteomes" id="UP000030671"/>
    </source>
</evidence>
<accession>W4KIT2</accession>
<feature type="non-terminal residue" evidence="1">
    <location>
        <position position="1"/>
    </location>
</feature>
<dbReference type="HOGENOM" id="CLU_005726_9_3_1"/>